<dbReference type="EMBL" id="UGQL01000001">
    <property type="protein sequence ID" value="STZ28253.1"/>
    <property type="molecule type" value="Genomic_DNA"/>
</dbReference>
<accession>A0A378RMG7</accession>
<name>A0A378RMG7_MYROD</name>
<evidence type="ECO:0008006" key="3">
    <source>
        <dbReference type="Google" id="ProtNLM"/>
    </source>
</evidence>
<dbReference type="Proteomes" id="UP000255024">
    <property type="component" value="Unassembled WGS sequence"/>
</dbReference>
<proteinExistence type="predicted"/>
<keyword evidence="2" id="KW-1185">Reference proteome</keyword>
<sequence length="124" mass="14644">MPYLMEKDKEVELKIRNKIAQLVKKVEGVPEEFIPQLNVSNDFASPYIDIGFGGAVYLVVRERGVEYERTYYPEVDLLIKEVFKRIAFQLAVRDEAEQRKNEADYSFDKIEKLQLDYLNKFDLE</sequence>
<evidence type="ECO:0000313" key="1">
    <source>
        <dbReference type="EMBL" id="STZ28253.1"/>
    </source>
</evidence>
<evidence type="ECO:0000313" key="2">
    <source>
        <dbReference type="Proteomes" id="UP000255024"/>
    </source>
</evidence>
<reference evidence="1 2" key="1">
    <citation type="submission" date="2018-06" db="EMBL/GenBank/DDBJ databases">
        <authorList>
            <consortium name="Pathogen Informatics"/>
            <person name="Doyle S."/>
        </authorList>
    </citation>
    <scope>NUCLEOTIDE SEQUENCE [LARGE SCALE GENOMIC DNA]</scope>
    <source>
        <strain evidence="1 2">NCTC11179</strain>
    </source>
</reference>
<dbReference type="AlphaFoldDB" id="A0A378RMG7"/>
<organism evidence="1 2">
    <name type="scientific">Myroides odoratus</name>
    <name type="common">Flavobacterium odoratum</name>
    <dbReference type="NCBI Taxonomy" id="256"/>
    <lineage>
        <taxon>Bacteria</taxon>
        <taxon>Pseudomonadati</taxon>
        <taxon>Bacteroidota</taxon>
        <taxon>Flavobacteriia</taxon>
        <taxon>Flavobacteriales</taxon>
        <taxon>Flavobacteriaceae</taxon>
        <taxon>Myroides</taxon>
    </lineage>
</organism>
<gene>
    <name evidence="1" type="ORF">NCTC11179_01795</name>
</gene>
<protein>
    <recommendedName>
        <fullName evidence="3">Immunity protein 63 domain-containing protein</fullName>
    </recommendedName>
</protein>